<feature type="signal peptide" evidence="6">
    <location>
        <begin position="1"/>
        <end position="20"/>
    </location>
</feature>
<evidence type="ECO:0000256" key="4">
    <source>
        <dbReference type="ARBA" id="ARBA00023110"/>
    </source>
</evidence>
<comment type="caution">
    <text evidence="7">The sequence shown here is derived from an EMBL/GenBank/DDBJ whole genome shotgun (WGS) entry which is preliminary data.</text>
</comment>
<evidence type="ECO:0000256" key="2">
    <source>
        <dbReference type="ARBA" id="ARBA00013194"/>
    </source>
</evidence>
<evidence type="ECO:0000256" key="5">
    <source>
        <dbReference type="ARBA" id="ARBA00023235"/>
    </source>
</evidence>
<dbReference type="GO" id="GO:0003755">
    <property type="term" value="F:peptidyl-prolyl cis-trans isomerase activity"/>
    <property type="evidence" value="ECO:0007669"/>
    <property type="project" value="UniProtKB-KW"/>
</dbReference>
<evidence type="ECO:0000256" key="3">
    <source>
        <dbReference type="ARBA" id="ARBA00022729"/>
    </source>
</evidence>
<dbReference type="AlphaFoldDB" id="A0A1F6T721"/>
<reference evidence="7 8" key="1">
    <citation type="journal article" date="2016" name="Nat. Commun.">
        <title>Thousands of microbial genomes shed light on interconnected biogeochemical processes in an aquifer system.</title>
        <authorList>
            <person name="Anantharaman K."/>
            <person name="Brown C.T."/>
            <person name="Hug L.A."/>
            <person name="Sharon I."/>
            <person name="Castelle C.J."/>
            <person name="Probst A.J."/>
            <person name="Thomas B.C."/>
            <person name="Singh A."/>
            <person name="Wilkins M.J."/>
            <person name="Karaoz U."/>
            <person name="Brodie E.L."/>
            <person name="Williams K.H."/>
            <person name="Hubbard S.S."/>
            <person name="Banfield J.F."/>
        </authorList>
    </citation>
    <scope>NUCLEOTIDE SEQUENCE [LARGE SCALE GENOMIC DNA]</scope>
</reference>
<dbReference type="InterPro" id="IPR050245">
    <property type="entry name" value="PrsA_foldase"/>
</dbReference>
<dbReference type="SUPFAM" id="SSF109998">
    <property type="entry name" value="Triger factor/SurA peptide-binding domain-like"/>
    <property type="match status" value="1"/>
</dbReference>
<dbReference type="Proteomes" id="UP000179334">
    <property type="component" value="Unassembled WGS sequence"/>
</dbReference>
<dbReference type="Pfam" id="PF13624">
    <property type="entry name" value="SurA_N_3"/>
    <property type="match status" value="1"/>
</dbReference>
<gene>
    <name evidence="7" type="ORF">A2V91_06350</name>
</gene>
<comment type="catalytic activity">
    <reaction evidence="1">
        <text>[protein]-peptidylproline (omega=180) = [protein]-peptidylproline (omega=0)</text>
        <dbReference type="Rhea" id="RHEA:16237"/>
        <dbReference type="Rhea" id="RHEA-COMP:10747"/>
        <dbReference type="Rhea" id="RHEA-COMP:10748"/>
        <dbReference type="ChEBI" id="CHEBI:83833"/>
        <dbReference type="ChEBI" id="CHEBI:83834"/>
        <dbReference type="EC" id="5.2.1.8"/>
    </reaction>
</comment>
<evidence type="ECO:0000313" key="7">
    <source>
        <dbReference type="EMBL" id="OGI40839.1"/>
    </source>
</evidence>
<feature type="chain" id="PRO_5009225433" description="peptidylprolyl isomerase" evidence="6">
    <location>
        <begin position="21"/>
        <end position="229"/>
    </location>
</feature>
<protein>
    <recommendedName>
        <fullName evidence="2">peptidylprolyl isomerase</fullName>
        <ecNumber evidence="2">5.2.1.8</ecNumber>
    </recommendedName>
</protein>
<evidence type="ECO:0000256" key="6">
    <source>
        <dbReference type="SAM" id="SignalP"/>
    </source>
</evidence>
<proteinExistence type="predicted"/>
<evidence type="ECO:0000256" key="1">
    <source>
        <dbReference type="ARBA" id="ARBA00000971"/>
    </source>
</evidence>
<dbReference type="PANTHER" id="PTHR47245">
    <property type="entry name" value="PEPTIDYLPROLYL ISOMERASE"/>
    <property type="match status" value="1"/>
</dbReference>
<dbReference type="EC" id="5.2.1.8" evidence="2"/>
<keyword evidence="3 6" id="KW-0732">Signal</keyword>
<name>A0A1F6T721_9PROT</name>
<evidence type="ECO:0000313" key="8">
    <source>
        <dbReference type="Proteomes" id="UP000179334"/>
    </source>
</evidence>
<dbReference type="PANTHER" id="PTHR47245:SF1">
    <property type="entry name" value="FOLDASE PROTEIN PRSA"/>
    <property type="match status" value="1"/>
</dbReference>
<dbReference type="InterPro" id="IPR027304">
    <property type="entry name" value="Trigger_fact/SurA_dom_sf"/>
</dbReference>
<dbReference type="Gene3D" id="1.10.4030.10">
    <property type="entry name" value="Porin chaperone SurA, peptide-binding domain"/>
    <property type="match status" value="1"/>
</dbReference>
<organism evidence="7 8">
    <name type="scientific">Candidatus Muproteobacteria bacterium RBG_16_64_10</name>
    <dbReference type="NCBI Taxonomy" id="1817757"/>
    <lineage>
        <taxon>Bacteria</taxon>
        <taxon>Pseudomonadati</taxon>
        <taxon>Pseudomonadota</taxon>
        <taxon>Candidatus Muproteobacteria</taxon>
    </lineage>
</organism>
<sequence>MIWLMRTLLLLAICLAPVVAAVGEQQPAGLPEVVARVNNTAITRAELETRLAQSRSMNPALFDTMPPPERQRATLRVLNDMVIRELEVQEARRRGFAVADAEIERELAGLRQRFPDEAALVKNLAEHKITLAQWREETRRNLLIAKLEQTILAGIPVTDEEIRKEYTQNFWRGKGEPPAKELAEHREHMLAVIRQRKWTGARRVWRDALIATATIWRWTPAPPTDAEQK</sequence>
<accession>A0A1F6T721</accession>
<keyword evidence="4" id="KW-0697">Rotamase</keyword>
<keyword evidence="5" id="KW-0413">Isomerase</keyword>
<dbReference type="EMBL" id="MFSR01000016">
    <property type="protein sequence ID" value="OGI40839.1"/>
    <property type="molecule type" value="Genomic_DNA"/>
</dbReference>